<gene>
    <name evidence="2" type="ORF">DDT42_01184</name>
</gene>
<dbReference type="Pfam" id="PF13173">
    <property type="entry name" value="AAA_14"/>
    <property type="match status" value="1"/>
</dbReference>
<dbReference type="AlphaFoldDB" id="A0A9E2BLQ2"/>
<organism evidence="2 3">
    <name type="scientific">Psychracetigena formicireducens</name>
    <dbReference type="NCBI Taxonomy" id="2986056"/>
    <lineage>
        <taxon>Bacteria</taxon>
        <taxon>Bacillati</taxon>
        <taxon>Candidatus Lithacetigenota</taxon>
        <taxon>Candidatus Psychracetigena</taxon>
    </lineage>
</organism>
<comment type="caution">
    <text evidence="2">The sequence shown here is derived from an EMBL/GenBank/DDBJ whole genome shotgun (WGS) entry which is preliminary data.</text>
</comment>
<dbReference type="Gene3D" id="3.40.50.300">
    <property type="entry name" value="P-loop containing nucleotide triphosphate hydrolases"/>
    <property type="match status" value="1"/>
</dbReference>
<sequence length="446" mass="52224">MDIIFPEKLLPREIFPQITPFLKEENIILLTGARQTGKTSLLYLLIKYLGNKNIAASQIIYFDLENVYDFNLLEDLKDFNKFWQVMKDKGVDPQKRAFVFIDEIQHLSNPSSFLKYLHDHYKPKLKFVVTGSSSLEIKKKFTDRLTGRVYRFVIKPLNFREFLEFKNERKLAEILSDFTLHFWISAEHPENNLKKINASDKHRLNDFLREYLLYGGYPAVSLKENLPIKQRDLQEIYSLYIRRDIKDIGGIDDVSGYNNLVSLLCFQIGNLVKEQELSLSSGLSRPTVKKYLFLLENTYVLKLVLPFFTNKRSEITKTPKVYFEDVGLRNGVINNFNPLKQRADSGAILENFVLSQFSKEDDFSTKIRFWRSQANNEVDFIWQEDINESYPVEVKLNYSLKQPLPSGLKSFINSYHPSKGFIIHIGEFSLLNFKKTKIYLIPAWTI</sequence>
<dbReference type="InterPro" id="IPR041682">
    <property type="entry name" value="AAA_14"/>
</dbReference>
<reference evidence="2 3" key="1">
    <citation type="journal article" date="2021" name="bioRxiv">
        <title>Unique metabolic strategies in Hadean analogues reveal hints for primordial physiology.</title>
        <authorList>
            <person name="Nobu M.K."/>
            <person name="Nakai R."/>
            <person name="Tamazawa S."/>
            <person name="Mori H."/>
            <person name="Toyoda A."/>
            <person name="Ijiri A."/>
            <person name="Suzuki S."/>
            <person name="Kurokawa K."/>
            <person name="Kamagata Y."/>
            <person name="Tamaki H."/>
        </authorList>
    </citation>
    <scope>NUCLEOTIDE SEQUENCE [LARGE SCALE GENOMIC DNA]</scope>
    <source>
        <strain evidence="2">BS525</strain>
    </source>
</reference>
<evidence type="ECO:0000313" key="2">
    <source>
        <dbReference type="EMBL" id="MBT9145314.1"/>
    </source>
</evidence>
<feature type="domain" description="AAA+ ATPase" evidence="1">
    <location>
        <begin position="24"/>
        <end position="155"/>
    </location>
</feature>
<dbReference type="InterPro" id="IPR025420">
    <property type="entry name" value="DUF4143"/>
</dbReference>
<dbReference type="Pfam" id="PF13635">
    <property type="entry name" value="DUF4143"/>
    <property type="match status" value="1"/>
</dbReference>
<evidence type="ECO:0000313" key="3">
    <source>
        <dbReference type="Proteomes" id="UP000811545"/>
    </source>
</evidence>
<name>A0A9E2BLQ2_PSYF1</name>
<dbReference type="InterPro" id="IPR003593">
    <property type="entry name" value="AAA+_ATPase"/>
</dbReference>
<dbReference type="Proteomes" id="UP000811545">
    <property type="component" value="Unassembled WGS sequence"/>
</dbReference>
<dbReference type="PANTHER" id="PTHR43566">
    <property type="entry name" value="CONSERVED PROTEIN"/>
    <property type="match status" value="1"/>
</dbReference>
<accession>A0A9E2BLQ2</accession>
<evidence type="ECO:0000259" key="1">
    <source>
        <dbReference type="SMART" id="SM00382"/>
    </source>
</evidence>
<dbReference type="PANTHER" id="PTHR43566:SF1">
    <property type="entry name" value="AAA+ ATPASE DOMAIN-CONTAINING PROTEIN"/>
    <property type="match status" value="1"/>
</dbReference>
<dbReference type="InterPro" id="IPR027417">
    <property type="entry name" value="P-loop_NTPase"/>
</dbReference>
<protein>
    <recommendedName>
        <fullName evidence="1">AAA+ ATPase domain-containing protein</fullName>
    </recommendedName>
</protein>
<dbReference type="SMART" id="SM00382">
    <property type="entry name" value="AAA"/>
    <property type="match status" value="1"/>
</dbReference>
<dbReference type="EMBL" id="QLTW01000074">
    <property type="protein sequence ID" value="MBT9145314.1"/>
    <property type="molecule type" value="Genomic_DNA"/>
</dbReference>
<dbReference type="SUPFAM" id="SSF52540">
    <property type="entry name" value="P-loop containing nucleoside triphosphate hydrolases"/>
    <property type="match status" value="1"/>
</dbReference>
<proteinExistence type="predicted"/>